<feature type="chain" id="PRO_5026257607" evidence="1">
    <location>
        <begin position="17"/>
        <end position="204"/>
    </location>
</feature>
<keyword evidence="3" id="KW-1185">Reference proteome</keyword>
<feature type="signal peptide" evidence="1">
    <location>
        <begin position="1"/>
        <end position="16"/>
    </location>
</feature>
<gene>
    <name evidence="2" type="ORF">K458DRAFT_428430</name>
</gene>
<evidence type="ECO:0000313" key="2">
    <source>
        <dbReference type="EMBL" id="KAF2688971.1"/>
    </source>
</evidence>
<name>A0A6G1JFF6_9PLEO</name>
<reference evidence="2" key="1">
    <citation type="journal article" date="2020" name="Stud. Mycol.">
        <title>101 Dothideomycetes genomes: a test case for predicting lifestyles and emergence of pathogens.</title>
        <authorList>
            <person name="Haridas S."/>
            <person name="Albert R."/>
            <person name="Binder M."/>
            <person name="Bloem J."/>
            <person name="Labutti K."/>
            <person name="Salamov A."/>
            <person name="Andreopoulos B."/>
            <person name="Baker S."/>
            <person name="Barry K."/>
            <person name="Bills G."/>
            <person name="Bluhm B."/>
            <person name="Cannon C."/>
            <person name="Castanera R."/>
            <person name="Culley D."/>
            <person name="Daum C."/>
            <person name="Ezra D."/>
            <person name="Gonzalez J."/>
            <person name="Henrissat B."/>
            <person name="Kuo A."/>
            <person name="Liang C."/>
            <person name="Lipzen A."/>
            <person name="Lutzoni F."/>
            <person name="Magnuson J."/>
            <person name="Mondo S."/>
            <person name="Nolan M."/>
            <person name="Ohm R."/>
            <person name="Pangilinan J."/>
            <person name="Park H.-J."/>
            <person name="Ramirez L."/>
            <person name="Alfaro M."/>
            <person name="Sun H."/>
            <person name="Tritt A."/>
            <person name="Yoshinaga Y."/>
            <person name="Zwiers L.-H."/>
            <person name="Turgeon B."/>
            <person name="Goodwin S."/>
            <person name="Spatafora J."/>
            <person name="Crous P."/>
            <person name="Grigoriev I."/>
        </authorList>
    </citation>
    <scope>NUCLEOTIDE SEQUENCE</scope>
    <source>
        <strain evidence="2">CBS 122367</strain>
    </source>
</reference>
<keyword evidence="1" id="KW-0732">Signal</keyword>
<dbReference type="Proteomes" id="UP000799291">
    <property type="component" value="Unassembled WGS sequence"/>
</dbReference>
<dbReference type="EMBL" id="MU005573">
    <property type="protein sequence ID" value="KAF2688971.1"/>
    <property type="molecule type" value="Genomic_DNA"/>
</dbReference>
<accession>A0A6G1JFF6</accession>
<dbReference type="AlphaFoldDB" id="A0A6G1JFF6"/>
<organism evidence="2 3">
    <name type="scientific">Lentithecium fluviatile CBS 122367</name>
    <dbReference type="NCBI Taxonomy" id="1168545"/>
    <lineage>
        <taxon>Eukaryota</taxon>
        <taxon>Fungi</taxon>
        <taxon>Dikarya</taxon>
        <taxon>Ascomycota</taxon>
        <taxon>Pezizomycotina</taxon>
        <taxon>Dothideomycetes</taxon>
        <taxon>Pleosporomycetidae</taxon>
        <taxon>Pleosporales</taxon>
        <taxon>Massarineae</taxon>
        <taxon>Lentitheciaceae</taxon>
        <taxon>Lentithecium</taxon>
    </lineage>
</organism>
<evidence type="ECO:0000313" key="3">
    <source>
        <dbReference type="Proteomes" id="UP000799291"/>
    </source>
</evidence>
<sequence length="204" mass="21270">MGLLALLSGLAVSTMAVGVPPHWSSCKLSQGCSTTSATKTIDVPEETSCWIPGGCGSTAIEAPTEMTAWAPTSEVSSSCTIPTSLPSDFEPITLTSISIPIPTGTRVAEPIRTFCKSDPWRTISATSIPESTFATGTLLWTITSTSVEDPDYQDLTRMPEVCAAEDILTCSPHGCSNTKVSSSFLPGGCGMTTAALTTLVTVRQ</sequence>
<protein>
    <submittedName>
        <fullName evidence="2">Uncharacterized protein</fullName>
    </submittedName>
</protein>
<evidence type="ECO:0000256" key="1">
    <source>
        <dbReference type="SAM" id="SignalP"/>
    </source>
</evidence>
<proteinExistence type="predicted"/>